<evidence type="ECO:0000256" key="2">
    <source>
        <dbReference type="ARBA" id="ARBA00009749"/>
    </source>
</evidence>
<evidence type="ECO:0000256" key="5">
    <source>
        <dbReference type="ARBA" id="ARBA00022842"/>
    </source>
</evidence>
<dbReference type="InterPro" id="IPR045349">
    <property type="entry name" value="SLC41A1-3"/>
</dbReference>
<dbReference type="Proteomes" id="UP000011632">
    <property type="component" value="Unassembled WGS sequence"/>
</dbReference>
<reference evidence="11 12" key="1">
    <citation type="journal article" date="2014" name="PLoS Genet.">
        <title>Phylogenetically driven sequencing of extremely halophilic archaea reveals strategies for static and dynamic osmo-response.</title>
        <authorList>
            <person name="Becker E.A."/>
            <person name="Seitzer P.M."/>
            <person name="Tritt A."/>
            <person name="Larsen D."/>
            <person name="Krusor M."/>
            <person name="Yao A.I."/>
            <person name="Wu D."/>
            <person name="Madern D."/>
            <person name="Eisen J.A."/>
            <person name="Darling A.E."/>
            <person name="Facciotti M.T."/>
        </authorList>
    </citation>
    <scope>NUCLEOTIDE SEQUENCE [LARGE SCALE GENOMIC DNA]</scope>
    <source>
        <strain evidence="11 12">JCM 10478</strain>
    </source>
</reference>
<keyword evidence="6 9" id="KW-1133">Transmembrane helix</keyword>
<evidence type="ECO:0000256" key="1">
    <source>
        <dbReference type="ARBA" id="ARBA00004141"/>
    </source>
</evidence>
<feature type="transmembrane region" description="Helical" evidence="9">
    <location>
        <begin position="93"/>
        <end position="119"/>
    </location>
</feature>
<dbReference type="InterPro" id="IPR036739">
    <property type="entry name" value="SLC41_membr_dom_sf"/>
</dbReference>
<dbReference type="InterPro" id="IPR006667">
    <property type="entry name" value="SLC41_membr_dom"/>
</dbReference>
<keyword evidence="8 9" id="KW-0472">Membrane</keyword>
<dbReference type="RefSeq" id="WP_006432294.1">
    <property type="nucleotide sequence ID" value="NZ_AOID01000048.1"/>
</dbReference>
<dbReference type="GO" id="GO:0008324">
    <property type="term" value="F:monoatomic cation transmembrane transporter activity"/>
    <property type="evidence" value="ECO:0007669"/>
    <property type="project" value="InterPro"/>
</dbReference>
<keyword evidence="7" id="KW-0406">Ion transport</keyword>
<dbReference type="GO" id="GO:0016020">
    <property type="term" value="C:membrane"/>
    <property type="evidence" value="ECO:0007669"/>
    <property type="project" value="UniProtKB-SubCell"/>
</dbReference>
<dbReference type="PATRIC" id="fig|1227496.3.peg.3227"/>
<comment type="similarity">
    <text evidence="2">Belongs to the SLC41A transporter family.</text>
</comment>
<feature type="domain" description="SLC41A/MgtE integral membrane" evidence="10">
    <location>
        <begin position="57"/>
        <end position="186"/>
    </location>
</feature>
<evidence type="ECO:0000313" key="12">
    <source>
        <dbReference type="Proteomes" id="UP000011632"/>
    </source>
</evidence>
<dbReference type="Pfam" id="PF01769">
    <property type="entry name" value="MgtE"/>
    <property type="match status" value="1"/>
</dbReference>
<protein>
    <submittedName>
        <fullName evidence="11">MgtE integral membrane region</fullName>
    </submittedName>
</protein>
<dbReference type="Gene3D" id="1.10.357.20">
    <property type="entry name" value="SLC41 divalent cation transporters, integral membrane domain"/>
    <property type="match status" value="1"/>
</dbReference>
<keyword evidence="3" id="KW-0813">Transport</keyword>
<keyword evidence="4 9" id="KW-0812">Transmembrane</keyword>
<accession>L9XT30</accession>
<dbReference type="OrthoDB" id="203810at2157"/>
<evidence type="ECO:0000256" key="9">
    <source>
        <dbReference type="SAM" id="Phobius"/>
    </source>
</evidence>
<keyword evidence="12" id="KW-1185">Reference proteome</keyword>
<feature type="transmembrane region" description="Helical" evidence="9">
    <location>
        <begin position="53"/>
        <end position="73"/>
    </location>
</feature>
<comment type="caution">
    <text evidence="11">The sequence shown here is derived from an EMBL/GenBank/DDBJ whole genome shotgun (WGS) entry which is preliminary data.</text>
</comment>
<dbReference type="STRING" id="1227496.C489_16011"/>
<evidence type="ECO:0000256" key="8">
    <source>
        <dbReference type="ARBA" id="ARBA00023136"/>
    </source>
</evidence>
<dbReference type="AlphaFoldDB" id="L9XT30"/>
<feature type="transmembrane region" description="Helical" evidence="9">
    <location>
        <begin position="131"/>
        <end position="156"/>
    </location>
</feature>
<evidence type="ECO:0000259" key="10">
    <source>
        <dbReference type="Pfam" id="PF01769"/>
    </source>
</evidence>
<dbReference type="SUPFAM" id="SSF161093">
    <property type="entry name" value="MgtE membrane domain-like"/>
    <property type="match status" value="1"/>
</dbReference>
<feature type="transmembrane region" description="Helical" evidence="9">
    <location>
        <begin position="13"/>
        <end position="32"/>
    </location>
</feature>
<proteinExistence type="inferred from homology"/>
<gene>
    <name evidence="11" type="ORF">C489_16011</name>
</gene>
<feature type="transmembrane region" description="Helical" evidence="9">
    <location>
        <begin position="168"/>
        <end position="192"/>
    </location>
</feature>
<organism evidence="11 12">
    <name type="scientific">Natrinema versiforme JCM 10478</name>
    <dbReference type="NCBI Taxonomy" id="1227496"/>
    <lineage>
        <taxon>Archaea</taxon>
        <taxon>Methanobacteriati</taxon>
        <taxon>Methanobacteriota</taxon>
        <taxon>Stenosarchaea group</taxon>
        <taxon>Halobacteria</taxon>
        <taxon>Halobacteriales</taxon>
        <taxon>Natrialbaceae</taxon>
        <taxon>Natrinema</taxon>
    </lineage>
</organism>
<dbReference type="PANTHER" id="PTHR16228:SF7">
    <property type="entry name" value="SLC41A_MGTE INTEGRAL MEMBRANE DOMAIN-CONTAINING PROTEIN"/>
    <property type="match status" value="1"/>
</dbReference>
<keyword evidence="5" id="KW-0460">Magnesium</keyword>
<sequence length="193" mass="20355">MAATDPEDSLDSWSIRTIVATMFPILIALSILEMGSGYVLEELEETYLANPTLLVLVPVMIGMGGNLGAILSSRLSTRLHLGLLEFDPRDEVLWTNVIAIMGLAITIFSALGLIAWVVGQTIAAPMALADLMLISVVSGMLLAAIATVLSIAATYISYTQGLDPDDTTIPVVTNVCDILGVVVLSVVAIVVLN</sequence>
<evidence type="ECO:0000256" key="6">
    <source>
        <dbReference type="ARBA" id="ARBA00022989"/>
    </source>
</evidence>
<dbReference type="PANTHER" id="PTHR16228">
    <property type="entry name" value="DIVALENT CATION TRANSPORTER SOLUTE CARRIER FAMILY 41"/>
    <property type="match status" value="1"/>
</dbReference>
<name>L9XT30_9EURY</name>
<dbReference type="EMBL" id="AOID01000048">
    <property type="protein sequence ID" value="ELY64935.1"/>
    <property type="molecule type" value="Genomic_DNA"/>
</dbReference>
<evidence type="ECO:0000256" key="4">
    <source>
        <dbReference type="ARBA" id="ARBA00022692"/>
    </source>
</evidence>
<evidence type="ECO:0000256" key="7">
    <source>
        <dbReference type="ARBA" id="ARBA00023065"/>
    </source>
</evidence>
<comment type="subcellular location">
    <subcellularLocation>
        <location evidence="1">Membrane</location>
        <topology evidence="1">Multi-pass membrane protein</topology>
    </subcellularLocation>
</comment>
<evidence type="ECO:0000313" key="11">
    <source>
        <dbReference type="EMBL" id="ELY64935.1"/>
    </source>
</evidence>
<evidence type="ECO:0000256" key="3">
    <source>
        <dbReference type="ARBA" id="ARBA00022448"/>
    </source>
</evidence>